<gene>
    <name evidence="9" type="primary">ftsQ</name>
    <name evidence="11" type="ORF">APY04_3301</name>
</gene>
<evidence type="ECO:0000256" key="5">
    <source>
        <dbReference type="ARBA" id="ARBA00022692"/>
    </source>
</evidence>
<evidence type="ECO:0000256" key="7">
    <source>
        <dbReference type="ARBA" id="ARBA00023136"/>
    </source>
</evidence>
<dbReference type="InterPro" id="IPR026579">
    <property type="entry name" value="FtsQ"/>
</dbReference>
<evidence type="ECO:0000259" key="10">
    <source>
        <dbReference type="PROSITE" id="PS51779"/>
    </source>
</evidence>
<comment type="caution">
    <text evidence="11">The sequence shown here is derived from an EMBL/GenBank/DDBJ whole genome shotgun (WGS) entry which is preliminary data.</text>
</comment>
<dbReference type="Proteomes" id="UP000059074">
    <property type="component" value="Unassembled WGS sequence"/>
</dbReference>
<evidence type="ECO:0000256" key="9">
    <source>
        <dbReference type="HAMAP-Rule" id="MF_00911"/>
    </source>
</evidence>
<dbReference type="GO" id="GO:0032153">
    <property type="term" value="C:cell division site"/>
    <property type="evidence" value="ECO:0007669"/>
    <property type="project" value="UniProtKB-UniRule"/>
</dbReference>
<reference evidence="11 12" key="1">
    <citation type="submission" date="2015-10" db="EMBL/GenBank/DDBJ databases">
        <title>Transcriptomic analysis of a linuron degrading triple-species bacterial consortium.</title>
        <authorList>
            <person name="Albers P."/>
        </authorList>
    </citation>
    <scope>NUCLEOTIDE SEQUENCE [LARGE SCALE GENOMIC DNA]</scope>
    <source>
        <strain evidence="11 12">WDL6</strain>
    </source>
</reference>
<dbReference type="Gene3D" id="3.10.20.310">
    <property type="entry name" value="membrane protein fhac"/>
    <property type="match status" value="1"/>
</dbReference>
<keyword evidence="2 9" id="KW-1003">Cell membrane</keyword>
<dbReference type="GO" id="GO:0043093">
    <property type="term" value="P:FtsZ-dependent cytokinesis"/>
    <property type="evidence" value="ECO:0007669"/>
    <property type="project" value="UniProtKB-UniRule"/>
</dbReference>
<dbReference type="PROSITE" id="PS51779">
    <property type="entry name" value="POTRA"/>
    <property type="match status" value="1"/>
</dbReference>
<keyword evidence="5 9" id="KW-0812">Transmembrane</keyword>
<dbReference type="AlphaFoldDB" id="A0A120CT91"/>
<evidence type="ECO:0000256" key="6">
    <source>
        <dbReference type="ARBA" id="ARBA00022989"/>
    </source>
</evidence>
<evidence type="ECO:0000256" key="1">
    <source>
        <dbReference type="ARBA" id="ARBA00004370"/>
    </source>
</evidence>
<proteinExistence type="inferred from homology"/>
<dbReference type="PANTHER" id="PTHR35851:SF1">
    <property type="entry name" value="CELL DIVISION PROTEIN FTSQ"/>
    <property type="match status" value="1"/>
</dbReference>
<dbReference type="InterPro" id="IPR005548">
    <property type="entry name" value="Cell_div_FtsQ/DivIB_C"/>
</dbReference>
<name>A0A120CT91_HYPSL</name>
<keyword evidence="6 9" id="KW-1133">Transmembrane helix</keyword>
<evidence type="ECO:0000313" key="11">
    <source>
        <dbReference type="EMBL" id="KWT64289.1"/>
    </source>
</evidence>
<dbReference type="OrthoDB" id="9783091at2"/>
<evidence type="ECO:0000256" key="2">
    <source>
        <dbReference type="ARBA" id="ARBA00022475"/>
    </source>
</evidence>
<comment type="similarity">
    <text evidence="9">Belongs to the FtsQ/DivIB family. FtsQ subfamily.</text>
</comment>
<dbReference type="PANTHER" id="PTHR35851">
    <property type="entry name" value="CELL DIVISION PROTEIN FTSQ"/>
    <property type="match status" value="1"/>
</dbReference>
<dbReference type="HAMAP" id="MF_00911">
    <property type="entry name" value="FtsQ_subfam"/>
    <property type="match status" value="1"/>
</dbReference>
<keyword evidence="8 9" id="KW-0131">Cell cycle</keyword>
<feature type="domain" description="POTRA" evidence="10">
    <location>
        <begin position="54"/>
        <end position="122"/>
    </location>
</feature>
<dbReference type="InterPro" id="IPR013685">
    <property type="entry name" value="POTRA_FtsQ_type"/>
</dbReference>
<dbReference type="Pfam" id="PF03799">
    <property type="entry name" value="FtsQ_DivIB_C"/>
    <property type="match status" value="1"/>
</dbReference>
<keyword evidence="4 9" id="KW-0132">Cell division</keyword>
<dbReference type="GO" id="GO:0090529">
    <property type="term" value="P:cell septum assembly"/>
    <property type="evidence" value="ECO:0007669"/>
    <property type="project" value="InterPro"/>
</dbReference>
<comment type="function">
    <text evidence="9">Essential cell division protein.</text>
</comment>
<evidence type="ECO:0000256" key="3">
    <source>
        <dbReference type="ARBA" id="ARBA00022519"/>
    </source>
</evidence>
<dbReference type="Pfam" id="PF08478">
    <property type="entry name" value="POTRA_1"/>
    <property type="match status" value="1"/>
</dbReference>
<keyword evidence="3 9" id="KW-0997">Cell inner membrane</keyword>
<dbReference type="RefSeq" id="WP_068464745.1">
    <property type="nucleotide sequence ID" value="NZ_LMTR01000093.1"/>
</dbReference>
<dbReference type="PATRIC" id="fig|121290.4.peg.732"/>
<protein>
    <recommendedName>
        <fullName evidence="9">Cell division protein FtsQ</fullName>
    </recommendedName>
</protein>
<dbReference type="EMBL" id="LMTR01000093">
    <property type="protein sequence ID" value="KWT64289.1"/>
    <property type="molecule type" value="Genomic_DNA"/>
</dbReference>
<dbReference type="STRING" id="121290.APY04_3301"/>
<comment type="subcellular location">
    <subcellularLocation>
        <location evidence="9">Cell inner membrane</location>
        <topology evidence="9">Single-pass type II membrane protein</topology>
    </subcellularLocation>
    <subcellularLocation>
        <location evidence="1">Membrane</location>
    </subcellularLocation>
    <text evidence="9">Localizes to the division septum.</text>
</comment>
<keyword evidence="7 9" id="KW-0472">Membrane</keyword>
<accession>A0A120CT91</accession>
<sequence length="262" mass="28448">MPRYTTYGRRLGMALFMGLFGALAFSLLTDGGTRTREVASFLPAADQVLSWTGLRIEQVALTGQRFTSDADVFEAIDLPNAGSLATFDVEAARERVEALPWVSTAAVSRVYPASLDIRITERRPTALWANGGREFLVDNTGRVLSGLKPGTMVRLPRLAGEGAPQDARALLELIVRYPNIAERFVLAERVGGRRWTLHLKNGLVVHLGADREAVAFAALSSPDELGGFLNARNVVIDLRARGRIVVRRAPASASIIQPPSQS</sequence>
<evidence type="ECO:0000256" key="8">
    <source>
        <dbReference type="ARBA" id="ARBA00023306"/>
    </source>
</evidence>
<evidence type="ECO:0000256" key="4">
    <source>
        <dbReference type="ARBA" id="ARBA00022618"/>
    </source>
</evidence>
<organism evidence="11 12">
    <name type="scientific">Hyphomicrobium sulfonivorans</name>
    <dbReference type="NCBI Taxonomy" id="121290"/>
    <lineage>
        <taxon>Bacteria</taxon>
        <taxon>Pseudomonadati</taxon>
        <taxon>Pseudomonadota</taxon>
        <taxon>Alphaproteobacteria</taxon>
        <taxon>Hyphomicrobiales</taxon>
        <taxon>Hyphomicrobiaceae</taxon>
        <taxon>Hyphomicrobium</taxon>
    </lineage>
</organism>
<dbReference type="GO" id="GO:0005886">
    <property type="term" value="C:plasma membrane"/>
    <property type="evidence" value="ECO:0007669"/>
    <property type="project" value="UniProtKB-SubCell"/>
</dbReference>
<dbReference type="InterPro" id="IPR034746">
    <property type="entry name" value="POTRA"/>
</dbReference>
<keyword evidence="12" id="KW-1185">Reference proteome</keyword>
<evidence type="ECO:0000313" key="12">
    <source>
        <dbReference type="Proteomes" id="UP000059074"/>
    </source>
</evidence>